<name>A0A5C1QC72_9SPIO</name>
<evidence type="ECO:0000313" key="1">
    <source>
        <dbReference type="EMBL" id="QEN05693.1"/>
    </source>
</evidence>
<dbReference type="RefSeq" id="WP_149568927.1">
    <property type="nucleotide sequence ID" value="NZ_CP035807.1"/>
</dbReference>
<evidence type="ECO:0000313" key="2">
    <source>
        <dbReference type="Proteomes" id="UP000323824"/>
    </source>
</evidence>
<protein>
    <recommendedName>
        <fullName evidence="3">POTRA domain-containing protein</fullName>
    </recommendedName>
</protein>
<proteinExistence type="predicted"/>
<dbReference type="Proteomes" id="UP000323824">
    <property type="component" value="Chromosome"/>
</dbReference>
<sequence>MKKLLLILLTFLYGITFLVAENVSYNISDIKYDIKGSTKPYFLEKRLGITKDITFNSIEEIEIYVATLKQSLDNLRIFEDSDVTYSLIGNSVTISIYLDEAWGIIPFGYPKYNSETGGRVAMKLYWYNSLGTLTNTLIQGGVNIGLNSETNELEVLTWDTSLSVDKILILDRFYNISYNQTLERSNKDDYEWSYLKSKLSLSSTFNFIKGYNYSPKISIIAEYDHKPVNSITSDAIINEYKVPLSLSYSHGLGKSSVNWIGNFRDGYSYGISNSISLVQTHTKEIKPTTEFSLSGSYFKTFGDLPISIGSKLISTISVNSELLGLGGNVRGVPSGDLYGTFGIFSNNNVFIRVIKLENIAEAIFSPHLDFGITDYLKPKIGTGADFILYVDKLKSLVARGSISLNLSDFDSGTFDWKEDLEIDITSSLFF</sequence>
<evidence type="ECO:0008006" key="3">
    <source>
        <dbReference type="Google" id="ProtNLM"/>
    </source>
</evidence>
<dbReference type="EMBL" id="CP035807">
    <property type="protein sequence ID" value="QEN05693.1"/>
    <property type="molecule type" value="Genomic_DNA"/>
</dbReference>
<dbReference type="AlphaFoldDB" id="A0A5C1QC72"/>
<dbReference type="OrthoDB" id="368857at2"/>
<gene>
    <name evidence="1" type="ORF">EW093_13555</name>
</gene>
<reference evidence="1 2" key="1">
    <citation type="submission" date="2019-02" db="EMBL/GenBank/DDBJ databases">
        <authorList>
            <person name="Fomenkov A."/>
            <person name="Dubinina G."/>
            <person name="Grabovich M."/>
            <person name="Vincze T."/>
            <person name="Roberts R.J."/>
        </authorList>
    </citation>
    <scope>NUCLEOTIDE SEQUENCE [LARGE SCALE GENOMIC DNA]</scope>
    <source>
        <strain evidence="1 2">P</strain>
    </source>
</reference>
<organism evidence="1 2">
    <name type="scientific">Thiospirochaeta perfilievii</name>
    <dbReference type="NCBI Taxonomy" id="252967"/>
    <lineage>
        <taxon>Bacteria</taxon>
        <taxon>Pseudomonadati</taxon>
        <taxon>Spirochaetota</taxon>
        <taxon>Spirochaetia</taxon>
        <taxon>Spirochaetales</taxon>
        <taxon>Spirochaetaceae</taxon>
        <taxon>Thiospirochaeta</taxon>
    </lineage>
</organism>
<dbReference type="KEGG" id="sper:EW093_13555"/>
<keyword evidence="2" id="KW-1185">Reference proteome</keyword>
<reference evidence="1 2" key="2">
    <citation type="submission" date="2019-09" db="EMBL/GenBank/DDBJ databases">
        <title>Complete Genome Sequence and Methylome Analysis of free living Spirochaetas.</title>
        <authorList>
            <person name="Leshcheva N."/>
            <person name="Mikheeva N."/>
        </authorList>
    </citation>
    <scope>NUCLEOTIDE SEQUENCE [LARGE SCALE GENOMIC DNA]</scope>
    <source>
        <strain evidence="1 2">P</strain>
    </source>
</reference>
<accession>A0A5C1QC72</accession>